<comment type="caution">
    <text evidence="10">The sequence shown here is derived from an EMBL/GenBank/DDBJ whole genome shotgun (WGS) entry which is preliminary data.</text>
</comment>
<evidence type="ECO:0000256" key="7">
    <source>
        <dbReference type="ARBA" id="ARBA00023310"/>
    </source>
</evidence>
<evidence type="ECO:0000256" key="2">
    <source>
        <dbReference type="ARBA" id="ARBA00022448"/>
    </source>
</evidence>
<dbReference type="EMBL" id="FSQZ01000001">
    <property type="protein sequence ID" value="SIN62693.1"/>
    <property type="molecule type" value="Genomic_DNA"/>
</dbReference>
<dbReference type="InterPro" id="IPR004100">
    <property type="entry name" value="ATPase_F1/V1/A1_a/bsu_N"/>
</dbReference>
<evidence type="ECO:0000259" key="9">
    <source>
        <dbReference type="SMART" id="SM00382"/>
    </source>
</evidence>
<dbReference type="InterPro" id="IPR031686">
    <property type="entry name" value="ATP-synth_a_Xtn"/>
</dbReference>
<dbReference type="InterPro" id="IPR003593">
    <property type="entry name" value="AAA+_ATPase"/>
</dbReference>
<accession>A0ABY1JAU6</accession>
<dbReference type="InterPro" id="IPR036121">
    <property type="entry name" value="ATPase_F1/V1/A1_a/bsu_N_sf"/>
</dbReference>
<organism evidence="10 11">
    <name type="scientific">Acetomicrobium flavidum</name>
    <dbReference type="NCBI Taxonomy" id="49896"/>
    <lineage>
        <taxon>Bacteria</taxon>
        <taxon>Thermotogati</taxon>
        <taxon>Synergistota</taxon>
        <taxon>Synergistia</taxon>
        <taxon>Synergistales</taxon>
        <taxon>Acetomicrobiaceae</taxon>
        <taxon>Acetomicrobium</taxon>
    </lineage>
</organism>
<evidence type="ECO:0000256" key="5">
    <source>
        <dbReference type="ARBA" id="ARBA00022967"/>
    </source>
</evidence>
<comment type="similarity">
    <text evidence="1 8">Belongs to the ATPase alpha/beta chains family.</text>
</comment>
<name>A0ABY1JAU6_9BACT</name>
<dbReference type="CDD" id="cd01134">
    <property type="entry name" value="V_A-ATPase_A"/>
    <property type="match status" value="1"/>
</dbReference>
<dbReference type="CDD" id="cd18119">
    <property type="entry name" value="ATP-synt_V_A-type_alpha_N"/>
    <property type="match status" value="1"/>
</dbReference>
<dbReference type="Pfam" id="PF22919">
    <property type="entry name" value="ATP-synt_VA_C"/>
    <property type="match status" value="1"/>
</dbReference>
<dbReference type="Gene3D" id="1.10.1140.10">
    <property type="entry name" value="Bovine Mitochondrial F1-atpase, Atp Synthase Beta Chain, Chain D, domain 3"/>
    <property type="match status" value="1"/>
</dbReference>
<dbReference type="InterPro" id="IPR000194">
    <property type="entry name" value="ATPase_F1/V1/A1_a/bsu_nucl-bd"/>
</dbReference>
<comment type="catalytic activity">
    <reaction evidence="8">
        <text>ATP + H2O + 4 H(+)(in) = ADP + phosphate + 5 H(+)(out)</text>
        <dbReference type="Rhea" id="RHEA:57720"/>
        <dbReference type="ChEBI" id="CHEBI:15377"/>
        <dbReference type="ChEBI" id="CHEBI:15378"/>
        <dbReference type="ChEBI" id="CHEBI:30616"/>
        <dbReference type="ChEBI" id="CHEBI:43474"/>
        <dbReference type="ChEBI" id="CHEBI:456216"/>
        <dbReference type="EC" id="7.1.2.2"/>
    </reaction>
</comment>
<comment type="function">
    <text evidence="8">Produces ATP from ADP in the presence of a proton gradient across the membrane. The V-type alpha chain is a catalytic subunit.</text>
</comment>
<evidence type="ECO:0000313" key="11">
    <source>
        <dbReference type="Proteomes" id="UP000185093"/>
    </source>
</evidence>
<keyword evidence="3 8" id="KW-0547">Nucleotide-binding</keyword>
<dbReference type="PROSITE" id="PS00152">
    <property type="entry name" value="ATPASE_ALPHA_BETA"/>
    <property type="match status" value="1"/>
</dbReference>
<feature type="binding site" evidence="8">
    <location>
        <begin position="240"/>
        <end position="247"/>
    </location>
    <ligand>
        <name>ATP</name>
        <dbReference type="ChEBI" id="CHEBI:30616"/>
    </ligand>
</feature>
<dbReference type="Gene3D" id="3.40.50.300">
    <property type="entry name" value="P-loop containing nucleotide triphosphate hydrolases"/>
    <property type="match status" value="1"/>
</dbReference>
<evidence type="ECO:0000256" key="3">
    <source>
        <dbReference type="ARBA" id="ARBA00022741"/>
    </source>
</evidence>
<keyword evidence="6 8" id="KW-0406">Ion transport</keyword>
<dbReference type="InterPro" id="IPR055190">
    <property type="entry name" value="ATP-synt_VA_C"/>
</dbReference>
<keyword evidence="7 8" id="KW-0066">ATP synthesis</keyword>
<keyword evidence="11" id="KW-1185">Reference proteome</keyword>
<dbReference type="HAMAP" id="MF_00309">
    <property type="entry name" value="ATP_synth_A_arch"/>
    <property type="match status" value="1"/>
</dbReference>
<evidence type="ECO:0000256" key="1">
    <source>
        <dbReference type="ARBA" id="ARBA00008936"/>
    </source>
</evidence>
<dbReference type="Pfam" id="PF02874">
    <property type="entry name" value="ATP-synt_ab_N"/>
    <property type="match status" value="1"/>
</dbReference>
<dbReference type="Gene3D" id="2.40.50.100">
    <property type="match status" value="1"/>
</dbReference>
<dbReference type="Pfam" id="PF00006">
    <property type="entry name" value="ATP-synt_ab"/>
    <property type="match status" value="1"/>
</dbReference>
<keyword evidence="8" id="KW-0375">Hydrogen ion transport</keyword>
<protein>
    <recommendedName>
        <fullName evidence="8">V-type ATP synthase alpha chain</fullName>
        <ecNumber evidence="8">7.1.2.2</ecNumber>
    </recommendedName>
    <alternativeName>
        <fullName evidence="8">V-ATPase subunit A</fullName>
    </alternativeName>
</protein>
<feature type="domain" description="AAA+ ATPase" evidence="9">
    <location>
        <begin position="232"/>
        <end position="420"/>
    </location>
</feature>
<dbReference type="Proteomes" id="UP000185093">
    <property type="component" value="Unassembled WGS sequence"/>
</dbReference>
<keyword evidence="5 8" id="KW-1278">Translocase</keyword>
<sequence>MSEAARKQIKGSITRISGPLVVAGGMSGASMYDVVRVGNLGLVGEIIELKGDSAFIQVYEETSGLKPKEPVVSTGAPLSVELGPGLIEQFFDGVQRPLNIIEKEAKSPFITRGIDVPALDRKKKWEFIPRAKKGDAVVSGDVLGIVQETVLVEHRILVPAGIEGKVKSIQQGEYTVEDVIAEIEDGNGYVHKVTMMQRWPVRFPKPVARRLKPEVPLLTGQRVVDMFFPIARGGTACVPGPFGSGKTVIQHQLAKWADAEIVVYVGCGERGNEMTDVLLEFPELQDPRSGQPLMKRTVLIANTSNMPVAAREASIYTAITIAEYYRDMGYSVALMADSTSRWAEALREISGRLEEMPGEEGYPAYLGTRLASFYERAGRCICLGSDEREGAISVIGAVSPPGGDLSEPVSQNTLRVTKVFWGLDASLAYQRHFPAINWLNSYSLYTDVLGEYWDERYDGEWSAQRIEAMSLLEEEAQLREVVRLVGIDALSREERLILETAKSIREDFLHQNAFHEVDTYASMDKQFRMLRNILTFHHIAMDAIKRGADIKKLFELPVREQIARMRYVKEEDLDSLDRLEAEIRSQITKIIPTGGDNYAA</sequence>
<dbReference type="PANTHER" id="PTHR43607:SF1">
    <property type="entry name" value="H(+)-TRANSPORTING TWO-SECTOR ATPASE"/>
    <property type="match status" value="1"/>
</dbReference>
<gene>
    <name evidence="8" type="primary">atpA</name>
    <name evidence="10" type="ORF">SAMN05444368_0225</name>
</gene>
<evidence type="ECO:0000256" key="6">
    <source>
        <dbReference type="ARBA" id="ARBA00023065"/>
    </source>
</evidence>
<dbReference type="SUPFAM" id="SSF47917">
    <property type="entry name" value="C-terminal domain of alpha and beta subunits of F1 ATP synthase"/>
    <property type="match status" value="1"/>
</dbReference>
<dbReference type="InterPro" id="IPR024034">
    <property type="entry name" value="ATPase_F1/V1_b/a_C"/>
</dbReference>
<evidence type="ECO:0000313" key="10">
    <source>
        <dbReference type="EMBL" id="SIN62693.1"/>
    </source>
</evidence>
<dbReference type="Gene3D" id="2.40.30.20">
    <property type="match status" value="1"/>
</dbReference>
<dbReference type="InterPro" id="IPR022878">
    <property type="entry name" value="V-ATPase_asu"/>
</dbReference>
<dbReference type="PANTHER" id="PTHR43607">
    <property type="entry name" value="V-TYPE PROTON ATPASE CATALYTIC SUBUNIT A"/>
    <property type="match status" value="1"/>
</dbReference>
<dbReference type="SUPFAM" id="SSF50615">
    <property type="entry name" value="N-terminal domain of alpha and beta subunits of F1 ATP synthase"/>
    <property type="match status" value="1"/>
</dbReference>
<keyword evidence="4 8" id="KW-0067">ATP-binding</keyword>
<dbReference type="Pfam" id="PF16886">
    <property type="entry name" value="ATP-synt_ab_Xtn"/>
    <property type="match status" value="1"/>
</dbReference>
<dbReference type="CDD" id="cd18111">
    <property type="entry name" value="ATP-synt_V_A-type_alpha_C"/>
    <property type="match status" value="1"/>
</dbReference>
<dbReference type="InterPro" id="IPR020003">
    <property type="entry name" value="ATPase_a/bsu_AS"/>
</dbReference>
<dbReference type="SMART" id="SM00382">
    <property type="entry name" value="AAA"/>
    <property type="match status" value="1"/>
</dbReference>
<proteinExistence type="inferred from homology"/>
<dbReference type="InterPro" id="IPR027417">
    <property type="entry name" value="P-loop_NTPase"/>
</dbReference>
<dbReference type="SUPFAM" id="SSF52540">
    <property type="entry name" value="P-loop containing nucleoside triphosphate hydrolases"/>
    <property type="match status" value="1"/>
</dbReference>
<dbReference type="InterPro" id="IPR023366">
    <property type="entry name" value="ATP_synth_asu-like_sf"/>
</dbReference>
<keyword evidence="2 8" id="KW-0813">Transport</keyword>
<dbReference type="NCBIfam" id="NF003220">
    <property type="entry name" value="PRK04192.1"/>
    <property type="match status" value="1"/>
</dbReference>
<dbReference type="RefSeq" id="WP_074199021.1">
    <property type="nucleotide sequence ID" value="NZ_DAOSUK010000001.1"/>
</dbReference>
<evidence type="ECO:0000256" key="8">
    <source>
        <dbReference type="HAMAP-Rule" id="MF_00309"/>
    </source>
</evidence>
<evidence type="ECO:0000256" key="4">
    <source>
        <dbReference type="ARBA" id="ARBA00022840"/>
    </source>
</evidence>
<dbReference type="EC" id="7.1.2.2" evidence="8"/>
<reference evidence="10 11" key="1">
    <citation type="submission" date="2016-11" db="EMBL/GenBank/DDBJ databases">
        <authorList>
            <person name="Varghese N."/>
            <person name="Submissions S."/>
        </authorList>
    </citation>
    <scope>NUCLEOTIDE SEQUENCE [LARGE SCALE GENOMIC DNA]</scope>
    <source>
        <strain evidence="10 11">DSM 20664</strain>
    </source>
</reference>